<accession>A0A1B0CRJ2</accession>
<comment type="similarity">
    <text evidence="1">Belongs to the CDR2 family.</text>
</comment>
<evidence type="ECO:0000313" key="5">
    <source>
        <dbReference type="EMBL" id="MBC1179041.1"/>
    </source>
</evidence>
<keyword evidence="7" id="KW-1185">Reference proteome</keyword>
<feature type="coiled-coil region" evidence="3">
    <location>
        <begin position="135"/>
        <end position="192"/>
    </location>
</feature>
<evidence type="ECO:0000256" key="4">
    <source>
        <dbReference type="SAM" id="MobiDB-lite"/>
    </source>
</evidence>
<reference evidence="7" key="1">
    <citation type="submission" date="2012-05" db="EMBL/GenBank/DDBJ databases">
        <title>Whole Genome Assembly of Lutzomyia longipalpis.</title>
        <authorList>
            <person name="Richards S."/>
            <person name="Qu C."/>
            <person name="Dillon R."/>
            <person name="Worley K."/>
            <person name="Scherer S."/>
            <person name="Batterton M."/>
            <person name="Taylor A."/>
            <person name="Hawes A."/>
            <person name="Hernandez B."/>
            <person name="Kovar C."/>
            <person name="Mandapat C."/>
            <person name="Pham C."/>
            <person name="Qu C."/>
            <person name="Jing C."/>
            <person name="Bess C."/>
            <person name="Bandaranaike D."/>
            <person name="Ngo D."/>
            <person name="Ongeri F."/>
            <person name="Arias F."/>
            <person name="Lara F."/>
            <person name="Weissenberger G."/>
            <person name="Kamau G."/>
            <person name="Han H."/>
            <person name="Shen H."/>
            <person name="Dinh H."/>
            <person name="Khalil I."/>
            <person name="Jones J."/>
            <person name="Shafer J."/>
            <person name="Jayaseelan J."/>
            <person name="Quiroz J."/>
            <person name="Blankenburg K."/>
            <person name="Nguyen L."/>
            <person name="Jackson L."/>
            <person name="Francisco L."/>
            <person name="Tang L.-Y."/>
            <person name="Pu L.-L."/>
            <person name="Perales L."/>
            <person name="Lorensuhewa L."/>
            <person name="Munidasa M."/>
            <person name="Coyle M."/>
            <person name="Taylor M."/>
            <person name="Puazo M."/>
            <person name="Firestine M."/>
            <person name="Scheel M."/>
            <person name="Javaid M."/>
            <person name="Wang M."/>
            <person name="Li M."/>
            <person name="Tabassum N."/>
            <person name="Saada N."/>
            <person name="Osuji N."/>
            <person name="Aqrawi P."/>
            <person name="Fu Q."/>
            <person name="Thornton R."/>
            <person name="Raj R."/>
            <person name="Goodspeed R."/>
            <person name="Mata R."/>
            <person name="Najjar R."/>
            <person name="Gubbala S."/>
            <person name="Lee S."/>
            <person name="Denson S."/>
            <person name="Patil S."/>
            <person name="Macmil S."/>
            <person name="Qi S."/>
            <person name="Matskevitch T."/>
            <person name="Palculict T."/>
            <person name="Mathew T."/>
            <person name="Vee V."/>
            <person name="Velamala V."/>
            <person name="Korchina V."/>
            <person name="Cai W."/>
            <person name="Liu W."/>
            <person name="Dai W."/>
            <person name="Zou X."/>
            <person name="Zhu Y."/>
            <person name="Zhang Y."/>
            <person name="Wu Y.-Q."/>
            <person name="Xin Y."/>
            <person name="Nazarath L."/>
            <person name="Kovar C."/>
            <person name="Han Y."/>
            <person name="Muzny D."/>
            <person name="Gibbs R."/>
        </authorList>
    </citation>
    <scope>NUCLEOTIDE SEQUENCE [LARGE SCALE GENOMIC DNA]</scope>
    <source>
        <strain evidence="7">Jacobina</strain>
    </source>
</reference>
<reference evidence="6" key="3">
    <citation type="submission" date="2020-05" db="UniProtKB">
        <authorList>
            <consortium name="EnsemblMetazoa"/>
        </authorList>
    </citation>
    <scope>IDENTIFICATION</scope>
    <source>
        <strain evidence="6">Jacobina</strain>
    </source>
</reference>
<dbReference type="AlphaFoldDB" id="A0A1B0CRJ2"/>
<sequence>MSEESFITVAGAPEPSTAKNTAIRKYKKVNKGLVFNMAAEIATSIDCSTKISELKFSVTSLTLFHTSQASQASSLTNEEHLHSSNNHETGDFSSLSTRLQDAVDFAANGTIRPSANSTEDQVHENEELLKLMTDLNNIKKELFCEQQRNSEMEEQLISIIQENQTLQGRLANSNANEEMKSIHDELSILEEVRQGQMCSRCLRMVDDKNLQQDEDDGLMGVDHEDDDQSLLNLINAQKVEHSYRPPPTKESCSICEHLTKYLHELPVSLISLLLELWLHFRSLAFIRWILKIVQWPALLIYRMIGFPNYDDFNFSM</sequence>
<keyword evidence="2 3" id="KW-0175">Coiled coil</keyword>
<dbReference type="PANTHER" id="PTHR19232:SF7">
    <property type="entry name" value="CENTROCORTIN, ISOFORM A"/>
    <property type="match status" value="1"/>
</dbReference>
<dbReference type="VEuPathDB" id="VectorBase:LLONM1_004165"/>
<feature type="compositionally biased region" description="Polar residues" evidence="4">
    <location>
        <begin position="83"/>
        <end position="93"/>
    </location>
</feature>
<name>A0A1B0CRJ2_LUTLO</name>
<evidence type="ECO:0000256" key="3">
    <source>
        <dbReference type="SAM" id="Coils"/>
    </source>
</evidence>
<feature type="region of interest" description="Disordered" evidence="4">
    <location>
        <begin position="74"/>
        <end position="93"/>
    </location>
</feature>
<organism evidence="6 7">
    <name type="scientific">Lutzomyia longipalpis</name>
    <name type="common">Sand fly</name>
    <dbReference type="NCBI Taxonomy" id="7200"/>
    <lineage>
        <taxon>Eukaryota</taxon>
        <taxon>Metazoa</taxon>
        <taxon>Ecdysozoa</taxon>
        <taxon>Arthropoda</taxon>
        <taxon>Hexapoda</taxon>
        <taxon>Insecta</taxon>
        <taxon>Pterygota</taxon>
        <taxon>Neoptera</taxon>
        <taxon>Endopterygota</taxon>
        <taxon>Diptera</taxon>
        <taxon>Nematocera</taxon>
        <taxon>Psychodoidea</taxon>
        <taxon>Psychodidae</taxon>
        <taxon>Lutzomyia</taxon>
        <taxon>Lutzomyia</taxon>
    </lineage>
</organism>
<dbReference type="Proteomes" id="UP000092461">
    <property type="component" value="Unassembled WGS sequence"/>
</dbReference>
<dbReference type="VEuPathDB" id="VectorBase:LLOJ007490"/>
<dbReference type="EMBL" id="GITU01010338">
    <property type="protein sequence ID" value="MBC1179041.1"/>
    <property type="molecule type" value="Transcribed_RNA"/>
</dbReference>
<dbReference type="EMBL" id="AJWK01024838">
    <property type="status" value="NOT_ANNOTATED_CDS"/>
    <property type="molecule type" value="Genomic_DNA"/>
</dbReference>
<reference evidence="5" key="2">
    <citation type="journal article" date="2020" name="BMC">
        <title>Leishmania infection induces a limited differential gene expression in the sand fly midgut.</title>
        <authorList>
            <person name="Coutinho-Abreu I.V."/>
            <person name="Serafim T.D."/>
            <person name="Meneses C."/>
            <person name="Kamhawi S."/>
            <person name="Oliveira F."/>
            <person name="Valenzuela J.G."/>
        </authorList>
    </citation>
    <scope>NUCLEOTIDE SEQUENCE</scope>
    <source>
        <strain evidence="5">Jacobina</strain>
        <tissue evidence="5">Midgut</tissue>
    </source>
</reference>
<dbReference type="InterPro" id="IPR026079">
    <property type="entry name" value="CDR2"/>
</dbReference>
<dbReference type="EMBL" id="AJWK01024839">
    <property type="status" value="NOT_ANNOTATED_CDS"/>
    <property type="molecule type" value="Genomic_DNA"/>
</dbReference>
<evidence type="ECO:0000313" key="6">
    <source>
        <dbReference type="EnsemblMetazoa" id="LLOJ007490-PA"/>
    </source>
</evidence>
<dbReference type="EMBL" id="AJWK01024840">
    <property type="status" value="NOT_ANNOTATED_CDS"/>
    <property type="molecule type" value="Genomic_DNA"/>
</dbReference>
<dbReference type="PANTHER" id="PTHR19232">
    <property type="entry name" value="CENTROCORTIN FAMILY MEMBER"/>
    <property type="match status" value="1"/>
</dbReference>
<evidence type="ECO:0000313" key="7">
    <source>
        <dbReference type="Proteomes" id="UP000092461"/>
    </source>
</evidence>
<evidence type="ECO:0000256" key="2">
    <source>
        <dbReference type="ARBA" id="ARBA00023054"/>
    </source>
</evidence>
<protein>
    <submittedName>
        <fullName evidence="5 6">Uncharacterized protein</fullName>
    </submittedName>
</protein>
<dbReference type="EnsemblMetazoa" id="LLOJ007490-RA">
    <property type="protein sequence ID" value="LLOJ007490-PA"/>
    <property type="gene ID" value="LLOJ007490"/>
</dbReference>
<evidence type="ECO:0000256" key="1">
    <source>
        <dbReference type="ARBA" id="ARBA00009019"/>
    </source>
</evidence>
<proteinExistence type="inferred from homology"/>